<dbReference type="SUPFAM" id="SSF56672">
    <property type="entry name" value="DNA/RNA polymerases"/>
    <property type="match status" value="1"/>
</dbReference>
<dbReference type="Pfam" id="PF17917">
    <property type="entry name" value="RT_RNaseH"/>
    <property type="match status" value="1"/>
</dbReference>
<sequence length="1202" mass="135470">MWGTTPTIQTWHLARTIRYDIDSLHSLATRDLNCREEWVVDLHGTAERTLLRKVTSVNAQVTATAVCTAVVHYPHSSEVDGKDLPDAMKVRLLLGKLGSQEYARYAEHVLPKKPTDFTFIQTTGKLKTLFSQVNAMCERAKMDLSKDELKAMIFVSGLPDEDKDLRERCIRTLEDAKNKTPPEAEPIVEHAKSEPPFPSLTNATAREEAAVAMQVLRSNALGPGLQQSSYLFAVQSSGPPSSQLQNNSNKIKRTPAKGVDVCFQHRRRVIAGLDHGSFVCAVTFQGVTLQLTCHVAPSGPMNLFGLPWIKAFETARQQPIDNNARPAIQSVRQRTHMQCTPSLLSSTPGATWRQSSRRHRARPTHRMRGHQADFATGLNNCLELNRHPLPRIEDIFASLEGSAVFSQIDFRDAYLQVELDAESKELVGINTHRGLFQYQRLPFGVKSAPSIFQKLMDELTSGLSGFLGHIVSAAGIRPDPARSAAIESMPPPHDVQTLRSFLGALNYYGRFIKPMRELRAPLDELLKKDVVWHWGDEQQNVFIKAKQLMQSDLLLTHYDPTRPIVVAADASKNGIGATISHSFPGGTEKVVEHASRSLSAAERNYSQIEKEALGLIFAVQKFHRMIYGRPFTLLTDHKPLVAIFGSKNGIPIYTASRLQRWALILSNYDFQIKYIPTGSFGQVDVLSRLIAKQRDAVQSEDRVIAVIDKLPLPVLVSDALPDHELSSAAVEYVFMANIDQLPVTSQEVSDYTGTDDILSQVVQLNRNGWPHRSPSPALAAFFTHRHKLAEVAGCLLFGERVIIPAALRNRILTALHFTHPGIVRMKALAQKHVYWPRMDLDIERRVRHCEECALAAKRTGQSATSTMANDNESLRTHPRWTLRAPCADGRTYLIIVDTFSKWPETFAINTTTAENVITQLDWLFARYGFPREIVSDNGSPFQSKEFAFFCRSKGVKHTFSPPYHPQSNGQAERFVDIFKRQMKKCARRDKQWIQNSLFAYRNTPNAALNGQTPAELFLGRSPRTQLSLVRPDNTPSQNNNNSRKLYADNMANQFNRKHGTRQREFNVGDHVLIANYRDHRESWLQGRIVEGSGVIWKVQVPILRAVVRRHTNQMRKFFPIPQAPTPGVVEPDEQPPAPAEQPRSQRRVRFADEQMDQPAARIDVDPPAPELRRSSRQRRPPTVLEMDASKPRYDQTPKNPKR</sequence>
<dbReference type="FunFam" id="1.10.340.70:FF:000003">
    <property type="entry name" value="Protein CBG25708"/>
    <property type="match status" value="1"/>
</dbReference>
<evidence type="ECO:0000256" key="6">
    <source>
        <dbReference type="ARBA" id="ARBA00022801"/>
    </source>
</evidence>
<dbReference type="EC" id="2.7.7.49" evidence="1"/>
<feature type="region of interest" description="Disordered" evidence="8">
    <location>
        <begin position="1118"/>
        <end position="1202"/>
    </location>
</feature>
<dbReference type="FunFam" id="3.30.420.10:FF:000063">
    <property type="entry name" value="Retrovirus-related Pol polyprotein from transposon 297-like Protein"/>
    <property type="match status" value="1"/>
</dbReference>
<name>A0A183CKL5_GLOPA</name>
<dbReference type="WBParaSite" id="GPLIN_001342100">
    <property type="protein sequence ID" value="GPLIN_001342100"/>
    <property type="gene ID" value="GPLIN_001342100"/>
</dbReference>
<dbReference type="AlphaFoldDB" id="A0A183CKL5"/>
<dbReference type="InterPro" id="IPR036397">
    <property type="entry name" value="RNaseH_sf"/>
</dbReference>
<dbReference type="GO" id="GO:0004519">
    <property type="term" value="F:endonuclease activity"/>
    <property type="evidence" value="ECO:0007669"/>
    <property type="project" value="UniProtKB-KW"/>
</dbReference>
<evidence type="ECO:0000256" key="3">
    <source>
        <dbReference type="ARBA" id="ARBA00022695"/>
    </source>
</evidence>
<dbReference type="Pfam" id="PF00078">
    <property type="entry name" value="RVT_1"/>
    <property type="match status" value="1"/>
</dbReference>
<evidence type="ECO:0000256" key="2">
    <source>
        <dbReference type="ARBA" id="ARBA00022679"/>
    </source>
</evidence>
<dbReference type="Gene3D" id="1.10.340.70">
    <property type="match status" value="1"/>
</dbReference>
<feature type="region of interest" description="Disordered" evidence="8">
    <location>
        <begin position="342"/>
        <end position="368"/>
    </location>
</feature>
<evidence type="ECO:0000313" key="10">
    <source>
        <dbReference type="Proteomes" id="UP000050741"/>
    </source>
</evidence>
<feature type="region of interest" description="Disordered" evidence="8">
    <location>
        <begin position="178"/>
        <end position="198"/>
    </location>
</feature>
<dbReference type="GO" id="GO:0016787">
    <property type="term" value="F:hydrolase activity"/>
    <property type="evidence" value="ECO:0007669"/>
    <property type="project" value="UniProtKB-KW"/>
</dbReference>
<keyword evidence="4" id="KW-0540">Nuclease</keyword>
<dbReference type="GO" id="GO:0042575">
    <property type="term" value="C:DNA polymerase complex"/>
    <property type="evidence" value="ECO:0007669"/>
    <property type="project" value="UniProtKB-ARBA"/>
</dbReference>
<organism evidence="10 11">
    <name type="scientific">Globodera pallida</name>
    <name type="common">Potato cyst nematode worm</name>
    <name type="synonym">Heterodera pallida</name>
    <dbReference type="NCBI Taxonomy" id="36090"/>
    <lineage>
        <taxon>Eukaryota</taxon>
        <taxon>Metazoa</taxon>
        <taxon>Ecdysozoa</taxon>
        <taxon>Nematoda</taxon>
        <taxon>Chromadorea</taxon>
        <taxon>Rhabditida</taxon>
        <taxon>Tylenchina</taxon>
        <taxon>Tylenchomorpha</taxon>
        <taxon>Tylenchoidea</taxon>
        <taxon>Heteroderidae</taxon>
        <taxon>Heteroderinae</taxon>
        <taxon>Globodera</taxon>
    </lineage>
</organism>
<dbReference type="CDD" id="cd09274">
    <property type="entry name" value="RNase_HI_RT_Ty3"/>
    <property type="match status" value="1"/>
</dbReference>
<keyword evidence="10" id="KW-1185">Reference proteome</keyword>
<feature type="compositionally biased region" description="Basic and acidic residues" evidence="8">
    <location>
        <begin position="178"/>
        <end position="193"/>
    </location>
</feature>
<feature type="compositionally biased region" description="Polar residues" evidence="8">
    <location>
        <begin position="342"/>
        <end position="354"/>
    </location>
</feature>
<dbReference type="FunFam" id="3.10.20.370:FF:000001">
    <property type="entry name" value="Retrovirus-related Pol polyprotein from transposon 17.6-like protein"/>
    <property type="match status" value="1"/>
</dbReference>
<dbReference type="GO" id="GO:0003964">
    <property type="term" value="F:RNA-directed DNA polymerase activity"/>
    <property type="evidence" value="ECO:0007669"/>
    <property type="project" value="UniProtKB-KW"/>
</dbReference>
<evidence type="ECO:0000256" key="5">
    <source>
        <dbReference type="ARBA" id="ARBA00022759"/>
    </source>
</evidence>
<dbReference type="Pfam" id="PF17921">
    <property type="entry name" value="Integrase_H2C2"/>
    <property type="match status" value="1"/>
</dbReference>
<accession>A0A183CKL5</accession>
<dbReference type="Gene3D" id="3.10.10.10">
    <property type="entry name" value="HIV Type 1 Reverse Transcriptase, subunit A, domain 1"/>
    <property type="match status" value="1"/>
</dbReference>
<dbReference type="Pfam" id="PF00665">
    <property type="entry name" value="rve"/>
    <property type="match status" value="1"/>
</dbReference>
<dbReference type="CDD" id="cd01647">
    <property type="entry name" value="RT_LTR"/>
    <property type="match status" value="1"/>
</dbReference>
<evidence type="ECO:0000259" key="9">
    <source>
        <dbReference type="PROSITE" id="PS50994"/>
    </source>
</evidence>
<protein>
    <recommendedName>
        <fullName evidence="1">RNA-directed DNA polymerase</fullName>
        <ecNumber evidence="1">2.7.7.49</ecNumber>
    </recommendedName>
</protein>
<evidence type="ECO:0000256" key="8">
    <source>
        <dbReference type="SAM" id="MobiDB-lite"/>
    </source>
</evidence>
<dbReference type="SUPFAM" id="SSF53098">
    <property type="entry name" value="Ribonuclease H-like"/>
    <property type="match status" value="1"/>
</dbReference>
<dbReference type="InterPro" id="IPR043502">
    <property type="entry name" value="DNA/RNA_pol_sf"/>
</dbReference>
<dbReference type="GO" id="GO:0015074">
    <property type="term" value="P:DNA integration"/>
    <property type="evidence" value="ECO:0007669"/>
    <property type="project" value="InterPro"/>
</dbReference>
<dbReference type="InterPro" id="IPR041373">
    <property type="entry name" value="RT_RNaseH"/>
</dbReference>
<dbReference type="InterPro" id="IPR000477">
    <property type="entry name" value="RT_dom"/>
</dbReference>
<keyword evidence="2" id="KW-0808">Transferase</keyword>
<dbReference type="Gene3D" id="3.30.420.10">
    <property type="entry name" value="Ribonuclease H-like superfamily/Ribonuclease H"/>
    <property type="match status" value="1"/>
</dbReference>
<proteinExistence type="predicted"/>
<feature type="domain" description="Integrase catalytic" evidence="9">
    <location>
        <begin position="872"/>
        <end position="1021"/>
    </location>
</feature>
<dbReference type="Gene3D" id="3.30.70.270">
    <property type="match status" value="2"/>
</dbReference>
<dbReference type="InterPro" id="IPR043128">
    <property type="entry name" value="Rev_trsase/Diguanyl_cyclase"/>
</dbReference>
<keyword evidence="6" id="KW-0378">Hydrolase</keyword>
<keyword evidence="5" id="KW-0255">Endonuclease</keyword>
<evidence type="ECO:0000256" key="4">
    <source>
        <dbReference type="ARBA" id="ARBA00022722"/>
    </source>
</evidence>
<dbReference type="InterPro" id="IPR041588">
    <property type="entry name" value="Integrase_H2C2"/>
</dbReference>
<evidence type="ECO:0000256" key="7">
    <source>
        <dbReference type="ARBA" id="ARBA00022918"/>
    </source>
</evidence>
<dbReference type="Pfam" id="PF23309">
    <property type="entry name" value="DUF7083"/>
    <property type="match status" value="1"/>
</dbReference>
<dbReference type="PANTHER" id="PTHR37984:SF5">
    <property type="entry name" value="PROTEIN NYNRIN-LIKE"/>
    <property type="match status" value="1"/>
</dbReference>
<reference evidence="10" key="2">
    <citation type="submission" date="2014-05" db="EMBL/GenBank/DDBJ databases">
        <title>The genome and life-stage specific transcriptomes of Globodera pallida elucidate key aspects of plant parasitism by a cyst nematode.</title>
        <authorList>
            <person name="Cotton J.A."/>
            <person name="Lilley C.J."/>
            <person name="Jones L.M."/>
            <person name="Kikuchi T."/>
            <person name="Reid A.J."/>
            <person name="Thorpe P."/>
            <person name="Tsai I.J."/>
            <person name="Beasley H."/>
            <person name="Blok V."/>
            <person name="Cock P.J.A."/>
            <person name="Van den Akker S.E."/>
            <person name="Holroyd N."/>
            <person name="Hunt M."/>
            <person name="Mantelin S."/>
            <person name="Naghra H."/>
            <person name="Pain A."/>
            <person name="Palomares-Rius J.E."/>
            <person name="Zarowiecki M."/>
            <person name="Berriman M."/>
            <person name="Jones J.T."/>
            <person name="Urwin P.E."/>
        </authorList>
    </citation>
    <scope>NUCLEOTIDE SEQUENCE [LARGE SCALE GENOMIC DNA]</scope>
    <source>
        <strain evidence="10">Lindley</strain>
    </source>
</reference>
<dbReference type="PANTHER" id="PTHR37984">
    <property type="entry name" value="PROTEIN CBG26694"/>
    <property type="match status" value="1"/>
</dbReference>
<evidence type="ECO:0000256" key="1">
    <source>
        <dbReference type="ARBA" id="ARBA00012493"/>
    </source>
</evidence>
<dbReference type="InterPro" id="IPR050951">
    <property type="entry name" value="Retrovirus_Pol_polyprotein"/>
</dbReference>
<feature type="compositionally biased region" description="Basic residues" evidence="8">
    <location>
        <begin position="355"/>
        <end position="368"/>
    </location>
</feature>
<dbReference type="InterPro" id="IPR012337">
    <property type="entry name" value="RNaseH-like_sf"/>
</dbReference>
<dbReference type="InterPro" id="IPR001584">
    <property type="entry name" value="Integrase_cat-core"/>
</dbReference>
<reference evidence="10" key="1">
    <citation type="submission" date="2013-12" db="EMBL/GenBank/DDBJ databases">
        <authorList>
            <person name="Aslett M."/>
        </authorList>
    </citation>
    <scope>NUCLEOTIDE SEQUENCE [LARGE SCALE GENOMIC DNA]</scope>
    <source>
        <strain evidence="10">Lindley</strain>
    </source>
</reference>
<dbReference type="PROSITE" id="PS50994">
    <property type="entry name" value="INTEGRASE"/>
    <property type="match status" value="1"/>
</dbReference>
<dbReference type="GO" id="GO:0003676">
    <property type="term" value="F:nucleic acid binding"/>
    <property type="evidence" value="ECO:0007669"/>
    <property type="project" value="InterPro"/>
</dbReference>
<reference evidence="11" key="3">
    <citation type="submission" date="2016-06" db="UniProtKB">
        <authorList>
            <consortium name="WormBaseParasite"/>
        </authorList>
    </citation>
    <scope>IDENTIFICATION</scope>
</reference>
<dbReference type="InterPro" id="IPR055510">
    <property type="entry name" value="DUF7083"/>
</dbReference>
<keyword evidence="7" id="KW-0695">RNA-directed DNA polymerase</keyword>
<keyword evidence="3" id="KW-0548">Nucleotidyltransferase</keyword>
<evidence type="ECO:0000313" key="11">
    <source>
        <dbReference type="WBParaSite" id="GPLIN_001342100"/>
    </source>
</evidence>
<dbReference type="FunFam" id="3.30.70.270:FF:000020">
    <property type="entry name" value="Transposon Tf2-6 polyprotein-like Protein"/>
    <property type="match status" value="1"/>
</dbReference>
<dbReference type="Proteomes" id="UP000050741">
    <property type="component" value="Unassembled WGS sequence"/>
</dbReference>